<gene>
    <name evidence="2" type="ORF">A3K92_08740</name>
</gene>
<keyword evidence="1" id="KW-1133">Transmembrane helix</keyword>
<feature type="transmembrane region" description="Helical" evidence="1">
    <location>
        <begin position="109"/>
        <end position="129"/>
    </location>
</feature>
<keyword evidence="1" id="KW-0472">Membrane</keyword>
<organism evidence="2 3">
    <name type="scientific">Thermococcus gorgonarius</name>
    <dbReference type="NCBI Taxonomy" id="71997"/>
    <lineage>
        <taxon>Archaea</taxon>
        <taxon>Methanobacteriati</taxon>
        <taxon>Methanobacteriota</taxon>
        <taxon>Thermococci</taxon>
        <taxon>Thermococcales</taxon>
        <taxon>Thermococcaceae</taxon>
        <taxon>Thermococcus</taxon>
    </lineage>
</organism>
<feature type="transmembrane region" description="Helical" evidence="1">
    <location>
        <begin position="85"/>
        <end position="102"/>
    </location>
</feature>
<feature type="transmembrane region" description="Helical" evidence="1">
    <location>
        <begin position="57"/>
        <end position="73"/>
    </location>
</feature>
<dbReference type="KEGG" id="tgg:A3K92_08740"/>
<evidence type="ECO:0000313" key="2">
    <source>
        <dbReference type="EMBL" id="ASJ01559.1"/>
    </source>
</evidence>
<keyword evidence="3" id="KW-1185">Reference proteome</keyword>
<name>A0A2Z2M898_THEGO</name>
<proteinExistence type="predicted"/>
<protein>
    <submittedName>
        <fullName evidence="2">Uncharacterized protein</fullName>
    </submittedName>
</protein>
<feature type="transmembrane region" description="Helical" evidence="1">
    <location>
        <begin position="31"/>
        <end position="50"/>
    </location>
</feature>
<reference evidence="2 3" key="1">
    <citation type="submission" date="2016-03" db="EMBL/GenBank/DDBJ databases">
        <title>Complete genome sequence of Thermococcus gorgonarius.</title>
        <authorList>
            <person name="Oger P.M."/>
        </authorList>
    </citation>
    <scope>NUCLEOTIDE SEQUENCE [LARGE SCALE GENOMIC DNA]</scope>
    <source>
        <strain evidence="2 3">W-12</strain>
    </source>
</reference>
<accession>A0A2Z2M898</accession>
<keyword evidence="1" id="KW-0812">Transmembrane</keyword>
<dbReference type="AlphaFoldDB" id="A0A2Z2M898"/>
<dbReference type="EMBL" id="CP014855">
    <property type="protein sequence ID" value="ASJ01559.1"/>
    <property type="molecule type" value="Genomic_DNA"/>
</dbReference>
<sequence>MYSLLPLAFLLIALLPFGVEGVIIAMLAALGVFWYLPGMLNLVLVGVFLIHKNVDPLYSLIVFSLAFLVPITGKLDRERAPLGDYLTVSSIVLLSVPTYFLIKAISALLGGFDVTILATVLLAVVYFFAKSIST</sequence>
<dbReference type="Proteomes" id="UP000250134">
    <property type="component" value="Chromosome"/>
</dbReference>
<evidence type="ECO:0000256" key="1">
    <source>
        <dbReference type="SAM" id="Phobius"/>
    </source>
</evidence>
<evidence type="ECO:0000313" key="3">
    <source>
        <dbReference type="Proteomes" id="UP000250134"/>
    </source>
</evidence>